<feature type="compositionally biased region" description="Basic and acidic residues" evidence="1">
    <location>
        <begin position="76"/>
        <end position="93"/>
    </location>
</feature>
<feature type="region of interest" description="Disordered" evidence="1">
    <location>
        <begin position="1"/>
        <end position="25"/>
    </location>
</feature>
<evidence type="ECO:0000256" key="1">
    <source>
        <dbReference type="SAM" id="MobiDB-lite"/>
    </source>
</evidence>
<protein>
    <submittedName>
        <fullName evidence="2">Uncharacterized protein</fullName>
    </submittedName>
</protein>
<evidence type="ECO:0000313" key="2">
    <source>
        <dbReference type="EMBL" id="KAK1451012.1"/>
    </source>
</evidence>
<proteinExistence type="predicted"/>
<gene>
    <name evidence="2" type="ORF">CMEL01_16770</name>
</gene>
<name>A0AAI9XK83_9PEZI</name>
<dbReference type="Proteomes" id="UP001239795">
    <property type="component" value="Unassembled WGS sequence"/>
</dbReference>
<dbReference type="EMBL" id="MLGG01000048">
    <property type="protein sequence ID" value="KAK1451012.1"/>
    <property type="molecule type" value="Genomic_DNA"/>
</dbReference>
<feature type="compositionally biased region" description="Basic and acidic residues" evidence="1">
    <location>
        <begin position="1"/>
        <end position="23"/>
    </location>
</feature>
<accession>A0AAI9XK83</accession>
<keyword evidence="3" id="KW-1185">Reference proteome</keyword>
<comment type="caution">
    <text evidence="2">The sequence shown here is derived from an EMBL/GenBank/DDBJ whole genome shotgun (WGS) entry which is preliminary data.</text>
</comment>
<dbReference type="AlphaFoldDB" id="A0AAI9XK83"/>
<evidence type="ECO:0000313" key="3">
    <source>
        <dbReference type="Proteomes" id="UP001239795"/>
    </source>
</evidence>
<reference evidence="2 3" key="1">
    <citation type="submission" date="2016-10" db="EMBL/GenBank/DDBJ databases">
        <title>The genome sequence of Colletotrichum fioriniae PJ7.</title>
        <authorList>
            <person name="Baroncelli R."/>
        </authorList>
    </citation>
    <scope>NUCLEOTIDE SEQUENCE [LARGE SCALE GENOMIC DNA]</scope>
    <source>
        <strain evidence="2">Col 31</strain>
    </source>
</reference>
<organism evidence="2 3">
    <name type="scientific">Colletotrichum melonis</name>
    <dbReference type="NCBI Taxonomy" id="1209925"/>
    <lineage>
        <taxon>Eukaryota</taxon>
        <taxon>Fungi</taxon>
        <taxon>Dikarya</taxon>
        <taxon>Ascomycota</taxon>
        <taxon>Pezizomycotina</taxon>
        <taxon>Sordariomycetes</taxon>
        <taxon>Hypocreomycetidae</taxon>
        <taxon>Glomerellales</taxon>
        <taxon>Glomerellaceae</taxon>
        <taxon>Colletotrichum</taxon>
        <taxon>Colletotrichum acutatum species complex</taxon>
    </lineage>
</organism>
<sequence>MDSTKKNAGDVARDNEAITEKNKTLQGDLEAMMASLMRQEAADKKVPEMSDEEFLSAITEMQSHAASIVAQKKARGHDDGQGRSGNEKAHTSESSHALRPRTAGSWLDPRLMLMVGETQMRKHQEELDHIREVTEGIKIVRRRRN</sequence>
<feature type="region of interest" description="Disordered" evidence="1">
    <location>
        <begin position="66"/>
        <end position="105"/>
    </location>
</feature>